<dbReference type="STRING" id="333140.AWW68_09635"/>
<keyword evidence="2 6" id="KW-0489">Methyltransferase</keyword>
<proteinExistence type="inferred from homology"/>
<dbReference type="RefSeq" id="WP_068220500.1">
    <property type="nucleotide sequence ID" value="NZ_CP139724.1"/>
</dbReference>
<dbReference type="GO" id="GO:0032259">
    <property type="term" value="P:methylation"/>
    <property type="evidence" value="ECO:0007669"/>
    <property type="project" value="UniProtKB-KW"/>
</dbReference>
<dbReference type="CDD" id="cd02440">
    <property type="entry name" value="AdoMet_MTases"/>
    <property type="match status" value="1"/>
</dbReference>
<dbReference type="AlphaFoldDB" id="A0A150XBF1"/>
<comment type="catalytic activity">
    <reaction evidence="6">
        <text>adenosine(37) in tRNA1(Val) + S-adenosyl-L-methionine = N(6)-methyladenosine(37) in tRNA1(Val) + S-adenosyl-L-homocysteine + H(+)</text>
        <dbReference type="Rhea" id="RHEA:43160"/>
        <dbReference type="Rhea" id="RHEA-COMP:10369"/>
        <dbReference type="Rhea" id="RHEA-COMP:10370"/>
        <dbReference type="ChEBI" id="CHEBI:15378"/>
        <dbReference type="ChEBI" id="CHEBI:57856"/>
        <dbReference type="ChEBI" id="CHEBI:59789"/>
        <dbReference type="ChEBI" id="CHEBI:74411"/>
        <dbReference type="ChEBI" id="CHEBI:74449"/>
        <dbReference type="EC" id="2.1.1.223"/>
    </reaction>
</comment>
<dbReference type="Pfam" id="PF05175">
    <property type="entry name" value="MTS"/>
    <property type="match status" value="1"/>
</dbReference>
<keyword evidence="5 6" id="KW-0819">tRNA processing</keyword>
<keyword evidence="1 6" id="KW-0963">Cytoplasm</keyword>
<dbReference type="Proteomes" id="UP000075606">
    <property type="component" value="Unassembled WGS sequence"/>
</dbReference>
<evidence type="ECO:0000256" key="6">
    <source>
        <dbReference type="HAMAP-Rule" id="MF_01872"/>
    </source>
</evidence>
<dbReference type="HAMAP" id="MF_01872">
    <property type="entry name" value="tRNA_methyltr_YfiC"/>
    <property type="match status" value="1"/>
</dbReference>
<evidence type="ECO:0000256" key="4">
    <source>
        <dbReference type="ARBA" id="ARBA00022691"/>
    </source>
</evidence>
<dbReference type="GO" id="GO:0008033">
    <property type="term" value="P:tRNA processing"/>
    <property type="evidence" value="ECO:0007669"/>
    <property type="project" value="UniProtKB-UniRule"/>
</dbReference>
<organism evidence="8 9">
    <name type="scientific">Roseivirga spongicola</name>
    <dbReference type="NCBI Taxonomy" id="333140"/>
    <lineage>
        <taxon>Bacteria</taxon>
        <taxon>Pseudomonadati</taxon>
        <taxon>Bacteroidota</taxon>
        <taxon>Cytophagia</taxon>
        <taxon>Cytophagales</taxon>
        <taxon>Roseivirgaceae</taxon>
        <taxon>Roseivirga</taxon>
    </lineage>
</organism>
<comment type="caution">
    <text evidence="8">The sequence shown here is derived from an EMBL/GenBank/DDBJ whole genome shotgun (WGS) entry which is preliminary data.</text>
</comment>
<keyword evidence="9" id="KW-1185">Reference proteome</keyword>
<reference evidence="8 9" key="1">
    <citation type="submission" date="2016-01" db="EMBL/GenBank/DDBJ databases">
        <title>Genome sequencing of Roseivirga spongicola UST030701-084.</title>
        <authorList>
            <person name="Selvaratnam C."/>
            <person name="Thevarajoo S."/>
            <person name="Goh K.M."/>
            <person name="Ee R."/>
            <person name="Chan K.-G."/>
            <person name="Chong C.S."/>
        </authorList>
    </citation>
    <scope>NUCLEOTIDE SEQUENCE [LARGE SCALE GENOMIC DNA]</scope>
    <source>
        <strain evidence="8 9">UST030701-084</strain>
    </source>
</reference>
<comment type="subcellular location">
    <subcellularLocation>
        <location evidence="6">Cytoplasm</location>
    </subcellularLocation>
</comment>
<dbReference type="GO" id="GO:0016430">
    <property type="term" value="F:tRNA (adenine-N6)-methyltransferase activity"/>
    <property type="evidence" value="ECO:0007669"/>
    <property type="project" value="UniProtKB-UniRule"/>
</dbReference>
<evidence type="ECO:0000256" key="3">
    <source>
        <dbReference type="ARBA" id="ARBA00022679"/>
    </source>
</evidence>
<accession>A0A150XBF1</accession>
<sequence>MANTYFQFKQFLIEQGNVGMKVTTDGCYFGAVFRPYSTGRILDIGAGTGLLSLMVAQRTEVNIDTLELNADAYNQAKANFNSSPWPEQLSIFHTSLQEFQAAITYDQIICNPPFFVNSQAGQSKNKNQAVHAETLSMEDLAFHASRLLKEDGEFWVMYPAAEMEQFISKAESIGFKVSEKHVLRNKEGGPVFRLIAQFRKAEVNLINTTDVFIKESDGSYSQAFSALLKDFYLHL</sequence>
<dbReference type="GO" id="GO:0005737">
    <property type="term" value="C:cytoplasm"/>
    <property type="evidence" value="ECO:0007669"/>
    <property type="project" value="UniProtKB-SubCell"/>
</dbReference>
<dbReference type="OrthoDB" id="5383291at2"/>
<dbReference type="EC" id="2.1.1.223" evidence="6"/>
<gene>
    <name evidence="8" type="ORF">AWW68_09635</name>
</gene>
<keyword evidence="4 6" id="KW-0949">S-adenosyl-L-methionine</keyword>
<dbReference type="PANTHER" id="PTHR47739:SF1">
    <property type="entry name" value="TRNA1(VAL) (ADENINE(37)-N6)-METHYLTRANSFERASE"/>
    <property type="match status" value="1"/>
</dbReference>
<feature type="domain" description="Methyltransferase small" evidence="7">
    <location>
        <begin position="37"/>
        <end position="157"/>
    </location>
</feature>
<dbReference type="EMBL" id="LRPC01000012">
    <property type="protein sequence ID" value="KYG76069.1"/>
    <property type="molecule type" value="Genomic_DNA"/>
</dbReference>
<evidence type="ECO:0000256" key="2">
    <source>
        <dbReference type="ARBA" id="ARBA00022603"/>
    </source>
</evidence>
<evidence type="ECO:0000256" key="1">
    <source>
        <dbReference type="ARBA" id="ARBA00022490"/>
    </source>
</evidence>
<evidence type="ECO:0000313" key="9">
    <source>
        <dbReference type="Proteomes" id="UP000075606"/>
    </source>
</evidence>
<keyword evidence="3 6" id="KW-0808">Transferase</keyword>
<dbReference type="InterPro" id="IPR022882">
    <property type="entry name" value="tRNA_adenine-N6_MeTrfase"/>
</dbReference>
<dbReference type="InterPro" id="IPR029063">
    <property type="entry name" value="SAM-dependent_MTases_sf"/>
</dbReference>
<comment type="similarity">
    <text evidence="6">Belongs to the methyltransferase superfamily. tRNA (adenine-N(6)-)-methyltransferase family.</text>
</comment>
<dbReference type="Gene3D" id="3.40.50.150">
    <property type="entry name" value="Vaccinia Virus protein VP39"/>
    <property type="match status" value="1"/>
</dbReference>
<evidence type="ECO:0000256" key="5">
    <source>
        <dbReference type="ARBA" id="ARBA00022694"/>
    </source>
</evidence>
<comment type="function">
    <text evidence="6">Specifically methylates the adenine in position 37 of tRNA(1)(Val) (anticodon cmo5UAC).</text>
</comment>
<protein>
    <recommendedName>
        <fullName evidence="6">tRNA1(Val) (adenine(37)-N6)-methyltransferase</fullName>
        <ecNumber evidence="6">2.1.1.223</ecNumber>
    </recommendedName>
    <alternativeName>
        <fullName evidence="6">tRNA m6A37 methyltransferase</fullName>
    </alternativeName>
</protein>
<evidence type="ECO:0000313" key="8">
    <source>
        <dbReference type="EMBL" id="KYG76069.1"/>
    </source>
</evidence>
<name>A0A150XBF1_9BACT</name>
<dbReference type="InterPro" id="IPR007848">
    <property type="entry name" value="Small_mtfrase_dom"/>
</dbReference>
<dbReference type="PANTHER" id="PTHR47739">
    <property type="entry name" value="TRNA1(VAL) (ADENINE(37)-N6)-METHYLTRANSFERASE"/>
    <property type="match status" value="1"/>
</dbReference>
<dbReference type="SUPFAM" id="SSF53335">
    <property type="entry name" value="S-adenosyl-L-methionine-dependent methyltransferases"/>
    <property type="match status" value="1"/>
</dbReference>
<dbReference type="InterPro" id="IPR050210">
    <property type="entry name" value="tRNA_Adenine-N(6)_MTase"/>
</dbReference>
<evidence type="ECO:0000259" key="7">
    <source>
        <dbReference type="Pfam" id="PF05175"/>
    </source>
</evidence>